<feature type="transmembrane region" description="Helical" evidence="6">
    <location>
        <begin position="45"/>
        <end position="68"/>
    </location>
</feature>
<name>A0AAE0HDZ4_9PEZI</name>
<dbReference type="EMBL" id="JAUEPN010000005">
    <property type="protein sequence ID" value="KAK3293856.1"/>
    <property type="molecule type" value="Genomic_DNA"/>
</dbReference>
<evidence type="ECO:0000256" key="4">
    <source>
        <dbReference type="ARBA" id="ARBA00023136"/>
    </source>
</evidence>
<dbReference type="GO" id="GO:0016020">
    <property type="term" value="C:membrane"/>
    <property type="evidence" value="ECO:0007669"/>
    <property type="project" value="UniProtKB-SubCell"/>
</dbReference>
<dbReference type="Pfam" id="PF04479">
    <property type="entry name" value="RTA1"/>
    <property type="match status" value="1"/>
</dbReference>
<dbReference type="PANTHER" id="PTHR31465">
    <property type="entry name" value="PROTEIN RTA1-RELATED"/>
    <property type="match status" value="1"/>
</dbReference>
<evidence type="ECO:0000256" key="1">
    <source>
        <dbReference type="ARBA" id="ARBA00004141"/>
    </source>
</evidence>
<feature type="transmembrane region" description="Helical" evidence="6">
    <location>
        <begin position="265"/>
        <end position="284"/>
    </location>
</feature>
<reference evidence="7" key="2">
    <citation type="submission" date="2023-06" db="EMBL/GenBank/DDBJ databases">
        <authorList>
            <consortium name="Lawrence Berkeley National Laboratory"/>
            <person name="Haridas S."/>
            <person name="Hensen N."/>
            <person name="Bonometti L."/>
            <person name="Westerberg I."/>
            <person name="Brannstrom I.O."/>
            <person name="Guillou S."/>
            <person name="Cros-Aarteil S."/>
            <person name="Calhoun S."/>
            <person name="Kuo A."/>
            <person name="Mondo S."/>
            <person name="Pangilinan J."/>
            <person name="Riley R."/>
            <person name="Labutti K."/>
            <person name="Andreopoulos B."/>
            <person name="Lipzen A."/>
            <person name="Chen C."/>
            <person name="Yanf M."/>
            <person name="Daum C."/>
            <person name="Ng V."/>
            <person name="Clum A."/>
            <person name="Steindorff A."/>
            <person name="Ohm R."/>
            <person name="Martin F."/>
            <person name="Silar P."/>
            <person name="Natvig D."/>
            <person name="Lalanne C."/>
            <person name="Gautier V."/>
            <person name="Ament-Velasquez S.L."/>
            <person name="Kruys A."/>
            <person name="Hutchinson M.I."/>
            <person name="Powell A.J."/>
            <person name="Barry K."/>
            <person name="Miller A.N."/>
            <person name="Grigoriev I.V."/>
            <person name="Debuchy R."/>
            <person name="Gladieux P."/>
            <person name="Thoren M.H."/>
            <person name="Johannesson H."/>
        </authorList>
    </citation>
    <scope>NUCLEOTIDE SEQUENCE</scope>
    <source>
        <strain evidence="7">CBS 168.71</strain>
    </source>
</reference>
<gene>
    <name evidence="7" type="ORF">B0H64DRAFT_462160</name>
</gene>
<evidence type="ECO:0000256" key="6">
    <source>
        <dbReference type="SAM" id="Phobius"/>
    </source>
</evidence>
<dbReference type="AlphaFoldDB" id="A0AAE0HDZ4"/>
<dbReference type="Proteomes" id="UP001278766">
    <property type="component" value="Unassembled WGS sequence"/>
</dbReference>
<keyword evidence="3 6" id="KW-1133">Transmembrane helix</keyword>
<protein>
    <submittedName>
        <fullName evidence="7">RTA1 like protein-domain-containing protein</fullName>
    </submittedName>
</protein>
<dbReference type="RefSeq" id="XP_062657370.1">
    <property type="nucleotide sequence ID" value="XM_062807531.1"/>
</dbReference>
<feature type="transmembrane region" description="Helical" evidence="6">
    <location>
        <begin position="227"/>
        <end position="245"/>
    </location>
</feature>
<evidence type="ECO:0000256" key="2">
    <source>
        <dbReference type="ARBA" id="ARBA00022692"/>
    </source>
</evidence>
<accession>A0AAE0HDZ4</accession>
<evidence type="ECO:0000313" key="7">
    <source>
        <dbReference type="EMBL" id="KAK3293856.1"/>
    </source>
</evidence>
<feature type="transmembrane region" description="Helical" evidence="6">
    <location>
        <begin position="180"/>
        <end position="206"/>
    </location>
</feature>
<dbReference type="GeneID" id="87844479"/>
<sequence length="321" mass="36147">MEADVSKEGLLSCLHFLLPQRLPLLDIFKMAKLEPFRGDYYLWKYLPSIPAAVVFLLLYICATLAFSWRIWRTKTWFCTAFAIGCLCQFIGYAARISSHHKTAKVMPFAIQNAFILIAPVFFAASIYMTLSRVIRSVGGERHALFKLRWLTRIFVTGDILALLIQSGAAGLMIVDSMASIGEIAIIGGLIFHIIIFGVFCVTATLFHAKMRRDPVAASIPKELKWEQILHMLYASSGLIMARSIFRMIEFIMGQDGYLLSTEWPLYVFDSVPMFAVAVIFWWRFPSTVQTPNASGEWEETRGGSMDSLAPTGQATPVKRGY</sequence>
<feature type="region of interest" description="Disordered" evidence="5">
    <location>
        <begin position="293"/>
        <end position="321"/>
    </location>
</feature>
<feature type="transmembrane region" description="Helical" evidence="6">
    <location>
        <begin position="108"/>
        <end position="128"/>
    </location>
</feature>
<dbReference type="InterPro" id="IPR007568">
    <property type="entry name" value="RTA1"/>
</dbReference>
<dbReference type="PANTHER" id="PTHR31465:SF27">
    <property type="entry name" value="DOMAIN PROTEIN, PUTATIVE (AFU_ORTHOLOGUE AFUA_3G01030)-RELATED"/>
    <property type="match status" value="1"/>
</dbReference>
<comment type="caution">
    <text evidence="7">The sequence shown here is derived from an EMBL/GenBank/DDBJ whole genome shotgun (WGS) entry which is preliminary data.</text>
</comment>
<keyword evidence="2 6" id="KW-0812">Transmembrane</keyword>
<keyword evidence="4 6" id="KW-0472">Membrane</keyword>
<evidence type="ECO:0000256" key="3">
    <source>
        <dbReference type="ARBA" id="ARBA00022989"/>
    </source>
</evidence>
<organism evidence="7 8">
    <name type="scientific">Chaetomium fimeti</name>
    <dbReference type="NCBI Taxonomy" id="1854472"/>
    <lineage>
        <taxon>Eukaryota</taxon>
        <taxon>Fungi</taxon>
        <taxon>Dikarya</taxon>
        <taxon>Ascomycota</taxon>
        <taxon>Pezizomycotina</taxon>
        <taxon>Sordariomycetes</taxon>
        <taxon>Sordariomycetidae</taxon>
        <taxon>Sordariales</taxon>
        <taxon>Chaetomiaceae</taxon>
        <taxon>Chaetomium</taxon>
    </lineage>
</organism>
<keyword evidence="8" id="KW-1185">Reference proteome</keyword>
<comment type="subcellular location">
    <subcellularLocation>
        <location evidence="1">Membrane</location>
        <topology evidence="1">Multi-pass membrane protein</topology>
    </subcellularLocation>
</comment>
<evidence type="ECO:0000256" key="5">
    <source>
        <dbReference type="SAM" id="MobiDB-lite"/>
    </source>
</evidence>
<proteinExistence type="predicted"/>
<feature type="transmembrane region" description="Helical" evidence="6">
    <location>
        <begin position="75"/>
        <end position="96"/>
    </location>
</feature>
<reference evidence="7" key="1">
    <citation type="journal article" date="2023" name="Mol. Phylogenet. Evol.">
        <title>Genome-scale phylogeny and comparative genomics of the fungal order Sordariales.</title>
        <authorList>
            <person name="Hensen N."/>
            <person name="Bonometti L."/>
            <person name="Westerberg I."/>
            <person name="Brannstrom I.O."/>
            <person name="Guillou S."/>
            <person name="Cros-Aarteil S."/>
            <person name="Calhoun S."/>
            <person name="Haridas S."/>
            <person name="Kuo A."/>
            <person name="Mondo S."/>
            <person name="Pangilinan J."/>
            <person name="Riley R."/>
            <person name="LaButti K."/>
            <person name="Andreopoulos B."/>
            <person name="Lipzen A."/>
            <person name="Chen C."/>
            <person name="Yan M."/>
            <person name="Daum C."/>
            <person name="Ng V."/>
            <person name="Clum A."/>
            <person name="Steindorff A."/>
            <person name="Ohm R.A."/>
            <person name="Martin F."/>
            <person name="Silar P."/>
            <person name="Natvig D.O."/>
            <person name="Lalanne C."/>
            <person name="Gautier V."/>
            <person name="Ament-Velasquez S.L."/>
            <person name="Kruys A."/>
            <person name="Hutchinson M.I."/>
            <person name="Powell A.J."/>
            <person name="Barry K."/>
            <person name="Miller A.N."/>
            <person name="Grigoriev I.V."/>
            <person name="Debuchy R."/>
            <person name="Gladieux P."/>
            <person name="Hiltunen Thoren M."/>
            <person name="Johannesson H."/>
        </authorList>
    </citation>
    <scope>NUCLEOTIDE SEQUENCE</scope>
    <source>
        <strain evidence="7">CBS 168.71</strain>
    </source>
</reference>
<evidence type="ECO:0000313" key="8">
    <source>
        <dbReference type="Proteomes" id="UP001278766"/>
    </source>
</evidence>
<feature type="transmembrane region" description="Helical" evidence="6">
    <location>
        <begin position="149"/>
        <end position="174"/>
    </location>
</feature>